<feature type="compositionally biased region" description="Basic and acidic residues" evidence="6">
    <location>
        <begin position="52"/>
        <end position="69"/>
    </location>
</feature>
<dbReference type="SMART" id="SM00132">
    <property type="entry name" value="LIM"/>
    <property type="match status" value="3"/>
</dbReference>
<dbReference type="AlphaFoldDB" id="E4X8Q1"/>
<dbReference type="Pfam" id="PF00412">
    <property type="entry name" value="LIM"/>
    <property type="match status" value="3"/>
</dbReference>
<evidence type="ECO:0000259" key="7">
    <source>
        <dbReference type="PROSITE" id="PS50023"/>
    </source>
</evidence>
<protein>
    <recommendedName>
        <fullName evidence="7">LIM zinc-binding domain-containing protein</fullName>
    </recommendedName>
</protein>
<feature type="compositionally biased region" description="Low complexity" evidence="6">
    <location>
        <begin position="72"/>
        <end position="92"/>
    </location>
</feature>
<evidence type="ECO:0000256" key="6">
    <source>
        <dbReference type="SAM" id="MobiDB-lite"/>
    </source>
</evidence>
<organism evidence="8">
    <name type="scientific">Oikopleura dioica</name>
    <name type="common">Tunicate</name>
    <dbReference type="NCBI Taxonomy" id="34765"/>
    <lineage>
        <taxon>Eukaryota</taxon>
        <taxon>Metazoa</taxon>
        <taxon>Chordata</taxon>
        <taxon>Tunicata</taxon>
        <taxon>Appendicularia</taxon>
        <taxon>Copelata</taxon>
        <taxon>Oikopleuridae</taxon>
        <taxon>Oikopleura</taxon>
    </lineage>
</organism>
<evidence type="ECO:0000313" key="9">
    <source>
        <dbReference type="Proteomes" id="UP000001307"/>
    </source>
</evidence>
<keyword evidence="4 5" id="KW-0440">LIM domain</keyword>
<accession>E4X8Q1</accession>
<dbReference type="GO" id="GO:0098609">
    <property type="term" value="P:cell-cell adhesion"/>
    <property type="evidence" value="ECO:0007669"/>
    <property type="project" value="TreeGrafter"/>
</dbReference>
<dbReference type="InParanoid" id="E4X8Q1"/>
<dbReference type="GO" id="GO:0046872">
    <property type="term" value="F:metal ion binding"/>
    <property type="evidence" value="ECO:0007669"/>
    <property type="project" value="UniProtKB-KW"/>
</dbReference>
<evidence type="ECO:0000256" key="5">
    <source>
        <dbReference type="PROSITE-ProRule" id="PRU00125"/>
    </source>
</evidence>
<dbReference type="Proteomes" id="UP000001307">
    <property type="component" value="Unassembled WGS sequence"/>
</dbReference>
<dbReference type="GO" id="GO:0001725">
    <property type="term" value="C:stress fiber"/>
    <property type="evidence" value="ECO:0007669"/>
    <property type="project" value="TreeGrafter"/>
</dbReference>
<evidence type="ECO:0000256" key="3">
    <source>
        <dbReference type="ARBA" id="ARBA00022833"/>
    </source>
</evidence>
<evidence type="ECO:0000256" key="4">
    <source>
        <dbReference type="ARBA" id="ARBA00023038"/>
    </source>
</evidence>
<dbReference type="PANTHER" id="PTHR24207:SF2">
    <property type="entry name" value="ZYX102 PROTEIN"/>
    <property type="match status" value="1"/>
</dbReference>
<feature type="domain" description="LIM zinc-binding" evidence="7">
    <location>
        <begin position="214"/>
        <end position="274"/>
    </location>
</feature>
<sequence>MEALDAQLAALQAALKDDVKMMSGNKSQTKEEEEVDWPDAPDLDTWISQTHKAPEIPKEPTLEELEKASEGTSSNRSSVATSTSASSSSSKPAVPPPPLPTRTSDTSSTISNLKSLREQNSKAEEDVDQLTSMLMSNLNDGTAVEVKQQEFKAICFKCKQPILMADSACSAMGNYYHIKCLCCTKCNKQIHGEEFMVVGETDPYCSKCYLTTLEKCAACGELIKNRILRAVGNTYHPECFKCTSCKKCLDGLSFTQNNEKQPYCVECFQLAYSPKCEACKNPIVPLKGETEALRIIALDKSYCRPCFVCEKCKMLLTDKAAGGCYPVDNSLYCKSCSSEAINSRMS</sequence>
<gene>
    <name evidence="8" type="ORF">GSOID_T00004119001</name>
</gene>
<evidence type="ECO:0000256" key="2">
    <source>
        <dbReference type="ARBA" id="ARBA00022737"/>
    </source>
</evidence>
<dbReference type="PROSITE" id="PS00478">
    <property type="entry name" value="LIM_DOMAIN_1"/>
    <property type="match status" value="1"/>
</dbReference>
<evidence type="ECO:0000313" key="8">
    <source>
        <dbReference type="EMBL" id="CBY08110.1"/>
    </source>
</evidence>
<dbReference type="OrthoDB" id="25414at2759"/>
<dbReference type="SUPFAM" id="SSF57716">
    <property type="entry name" value="Glucocorticoid receptor-like (DNA-binding domain)"/>
    <property type="match status" value="2"/>
</dbReference>
<keyword evidence="9" id="KW-1185">Reference proteome</keyword>
<feature type="region of interest" description="Disordered" evidence="6">
    <location>
        <begin position="15"/>
        <end position="127"/>
    </location>
</feature>
<keyword evidence="2" id="KW-0677">Repeat</keyword>
<keyword evidence="3 5" id="KW-0862">Zinc</keyword>
<dbReference type="Gene3D" id="2.10.110.10">
    <property type="entry name" value="Cysteine Rich Protein"/>
    <property type="match status" value="3"/>
</dbReference>
<dbReference type="InterPro" id="IPR001781">
    <property type="entry name" value="Znf_LIM"/>
</dbReference>
<keyword evidence="1 5" id="KW-0479">Metal-binding</keyword>
<feature type="compositionally biased region" description="Acidic residues" evidence="6">
    <location>
        <begin position="31"/>
        <end position="42"/>
    </location>
</feature>
<dbReference type="GO" id="GO:0005925">
    <property type="term" value="C:focal adhesion"/>
    <property type="evidence" value="ECO:0007669"/>
    <property type="project" value="TreeGrafter"/>
</dbReference>
<evidence type="ECO:0000256" key="1">
    <source>
        <dbReference type="ARBA" id="ARBA00022723"/>
    </source>
</evidence>
<dbReference type="PROSITE" id="PS50023">
    <property type="entry name" value="LIM_DOMAIN_2"/>
    <property type="match status" value="3"/>
</dbReference>
<dbReference type="EMBL" id="FN653029">
    <property type="protein sequence ID" value="CBY08110.1"/>
    <property type="molecule type" value="Genomic_DNA"/>
</dbReference>
<reference evidence="8" key="1">
    <citation type="journal article" date="2010" name="Science">
        <title>Plasticity of animal genome architecture unmasked by rapid evolution of a pelagic tunicate.</title>
        <authorList>
            <person name="Denoeud F."/>
            <person name="Henriet S."/>
            <person name="Mungpakdee S."/>
            <person name="Aury J.M."/>
            <person name="Da Silva C."/>
            <person name="Brinkmann H."/>
            <person name="Mikhaleva J."/>
            <person name="Olsen L.C."/>
            <person name="Jubin C."/>
            <person name="Canestro C."/>
            <person name="Bouquet J.M."/>
            <person name="Danks G."/>
            <person name="Poulain J."/>
            <person name="Campsteijn C."/>
            <person name="Adamski M."/>
            <person name="Cross I."/>
            <person name="Yadetie F."/>
            <person name="Muffato M."/>
            <person name="Louis A."/>
            <person name="Butcher S."/>
            <person name="Tsagkogeorga G."/>
            <person name="Konrad A."/>
            <person name="Singh S."/>
            <person name="Jensen M.F."/>
            <person name="Cong E.H."/>
            <person name="Eikeseth-Otteraa H."/>
            <person name="Noel B."/>
            <person name="Anthouard V."/>
            <person name="Porcel B.M."/>
            <person name="Kachouri-Lafond R."/>
            <person name="Nishino A."/>
            <person name="Ugolini M."/>
            <person name="Chourrout P."/>
            <person name="Nishida H."/>
            <person name="Aasland R."/>
            <person name="Huzurbazar S."/>
            <person name="Westhof E."/>
            <person name="Delsuc F."/>
            <person name="Lehrach H."/>
            <person name="Reinhardt R."/>
            <person name="Weissenbach J."/>
            <person name="Roy S.W."/>
            <person name="Artiguenave F."/>
            <person name="Postlethwait J.H."/>
            <person name="Manak J.R."/>
            <person name="Thompson E.M."/>
            <person name="Jaillon O."/>
            <person name="Du Pasquier L."/>
            <person name="Boudinot P."/>
            <person name="Liberles D.A."/>
            <person name="Volff J.N."/>
            <person name="Philippe H."/>
            <person name="Lenhard B."/>
            <person name="Roest Crollius H."/>
            <person name="Wincker P."/>
            <person name="Chourrout D."/>
        </authorList>
    </citation>
    <scope>NUCLEOTIDE SEQUENCE [LARGE SCALE GENOMIC DNA]</scope>
</reference>
<feature type="domain" description="LIM zinc-binding" evidence="7">
    <location>
        <begin position="153"/>
        <end position="213"/>
    </location>
</feature>
<dbReference type="PANTHER" id="PTHR24207">
    <property type="entry name" value="ZYX102 PROTEIN"/>
    <property type="match status" value="1"/>
</dbReference>
<proteinExistence type="predicted"/>
<name>E4X8Q1_OIKDI</name>
<feature type="domain" description="LIM zinc-binding" evidence="7">
    <location>
        <begin position="277"/>
        <end position="343"/>
    </location>
</feature>
<feature type="compositionally biased region" description="Basic and acidic residues" evidence="6">
    <location>
        <begin position="115"/>
        <end position="124"/>
    </location>
</feature>